<protein>
    <submittedName>
        <fullName evidence="1">Uncharacterized protein</fullName>
    </submittedName>
</protein>
<evidence type="ECO:0000313" key="1">
    <source>
        <dbReference type="EMBL" id="CAD9721475.1"/>
    </source>
</evidence>
<proteinExistence type="predicted"/>
<sequence length="130" mass="14045">MVLRHEEVEVAIPAEVGKARAGVSIIYLDHQIFVWVGDKAKPALENMHYAMMSLGAAGGGGQNSSVATLMGNRVDGVGERVGRRLCSKLGIAVVCAWNVKTPFPQDEVDLLANLVCKKVSELWLSRKSVK</sequence>
<dbReference type="EMBL" id="CP151504">
    <property type="protein sequence ID" value="WZN61831.1"/>
    <property type="molecule type" value="Genomic_DNA"/>
</dbReference>
<dbReference type="EMBL" id="HBHM01000988">
    <property type="protein sequence ID" value="CAD9721475.1"/>
    <property type="molecule type" value="Transcribed_RNA"/>
</dbReference>
<dbReference type="Proteomes" id="UP001472866">
    <property type="component" value="Chromosome 04"/>
</dbReference>
<name>A0A7S2X2C4_9CHLO</name>
<reference evidence="1" key="1">
    <citation type="submission" date="2021-01" db="EMBL/GenBank/DDBJ databases">
        <authorList>
            <person name="Corre E."/>
            <person name="Pelletier E."/>
            <person name="Niang G."/>
            <person name="Scheremetjew M."/>
            <person name="Finn R."/>
            <person name="Kale V."/>
            <person name="Holt S."/>
            <person name="Cochrane G."/>
            <person name="Meng A."/>
            <person name="Brown T."/>
            <person name="Cohen L."/>
        </authorList>
    </citation>
    <scope>NUCLEOTIDE SEQUENCE</scope>
    <source>
        <strain evidence="1">RCC2335</strain>
    </source>
</reference>
<dbReference type="AlphaFoldDB" id="A0A7S2X2C4"/>
<dbReference type="InterPro" id="IPR032157">
    <property type="entry name" value="PAC4"/>
</dbReference>
<accession>A0A7S2X2C4</accession>
<gene>
    <name evidence="1" type="ORF">CROS1312_LOCUS742</name>
    <name evidence="2" type="ORF">HKI87_04g33660</name>
</gene>
<dbReference type="Pfam" id="PF16093">
    <property type="entry name" value="PAC4"/>
    <property type="match status" value="1"/>
</dbReference>
<evidence type="ECO:0000313" key="3">
    <source>
        <dbReference type="Proteomes" id="UP001472866"/>
    </source>
</evidence>
<keyword evidence="3" id="KW-1185">Reference proteome</keyword>
<reference evidence="2 3" key="2">
    <citation type="submission" date="2024-03" db="EMBL/GenBank/DDBJ databases">
        <title>Complete genome sequence of the green alga Chloropicon roscoffensis RCC1871.</title>
        <authorList>
            <person name="Lemieux C."/>
            <person name="Pombert J.-F."/>
            <person name="Otis C."/>
            <person name="Turmel M."/>
        </authorList>
    </citation>
    <scope>NUCLEOTIDE SEQUENCE [LARGE SCALE GENOMIC DNA]</scope>
    <source>
        <strain evidence="2 3">RCC1871</strain>
    </source>
</reference>
<evidence type="ECO:0000313" key="2">
    <source>
        <dbReference type="EMBL" id="WZN61831.1"/>
    </source>
</evidence>
<dbReference type="GO" id="GO:0043248">
    <property type="term" value="P:proteasome assembly"/>
    <property type="evidence" value="ECO:0007669"/>
    <property type="project" value="InterPro"/>
</dbReference>
<organism evidence="1">
    <name type="scientific">Chloropicon roscoffensis</name>
    <dbReference type="NCBI Taxonomy" id="1461544"/>
    <lineage>
        <taxon>Eukaryota</taxon>
        <taxon>Viridiplantae</taxon>
        <taxon>Chlorophyta</taxon>
        <taxon>Chloropicophyceae</taxon>
        <taxon>Chloropicales</taxon>
        <taxon>Chloropicaceae</taxon>
        <taxon>Chloropicon</taxon>
    </lineage>
</organism>